<sequence>MTMLKVANCPKCGKVFQMNLRSLCQGCQRELDSEFDQCSAYLRDNRKASTEALSEATGVPVQRIYTLIQDNRLPVSFYPGLTYPCKSCGSPIRQQKMCTPCRVRIISDVKDLENREARDRGAGFQIRERFSRG</sequence>
<proteinExistence type="predicted"/>
<comment type="caution">
    <text evidence="1">The sequence shown here is derived from an EMBL/GenBank/DDBJ whole genome shotgun (WGS) entry which is preliminary data.</text>
</comment>
<evidence type="ECO:0000313" key="2">
    <source>
        <dbReference type="Proteomes" id="UP000450917"/>
    </source>
</evidence>
<accession>A0A7X2ZCG1</accession>
<keyword evidence="1" id="KW-0282">Flagellum</keyword>
<reference evidence="1 2" key="1">
    <citation type="submission" date="2019-11" db="EMBL/GenBank/DDBJ databases">
        <title>Draft genome sequences of five Paenibacillus species of dairy origin.</title>
        <authorList>
            <person name="Olajide A.M."/>
            <person name="Chen S."/>
            <person name="Lapointe G."/>
        </authorList>
    </citation>
    <scope>NUCLEOTIDE SEQUENCE [LARGE SCALE GENOMIC DNA]</scope>
    <source>
        <strain evidence="1 2">2CS3</strain>
    </source>
</reference>
<keyword evidence="1" id="KW-0969">Cilium</keyword>
<dbReference type="RefSeq" id="WP_155614822.1">
    <property type="nucleotide sequence ID" value="NZ_JBDLZV010000001.1"/>
</dbReference>
<name>A0A7X2ZCG1_9BACL</name>
<dbReference type="EMBL" id="WNZX01000010">
    <property type="protein sequence ID" value="MUG71648.1"/>
    <property type="molecule type" value="Genomic_DNA"/>
</dbReference>
<dbReference type="AlphaFoldDB" id="A0A7X2ZCG1"/>
<keyword evidence="1" id="KW-0966">Cell projection</keyword>
<keyword evidence="2" id="KW-1185">Reference proteome</keyword>
<evidence type="ECO:0000313" key="1">
    <source>
        <dbReference type="EMBL" id="MUG71648.1"/>
    </source>
</evidence>
<protein>
    <submittedName>
        <fullName evidence="1">Flagellar protein</fullName>
    </submittedName>
</protein>
<gene>
    <name evidence="1" type="ORF">GNP93_13305</name>
</gene>
<organism evidence="1 2">
    <name type="scientific">Paenibacillus validus</name>
    <dbReference type="NCBI Taxonomy" id="44253"/>
    <lineage>
        <taxon>Bacteria</taxon>
        <taxon>Bacillati</taxon>
        <taxon>Bacillota</taxon>
        <taxon>Bacilli</taxon>
        <taxon>Bacillales</taxon>
        <taxon>Paenibacillaceae</taxon>
        <taxon>Paenibacillus</taxon>
    </lineage>
</organism>
<dbReference type="Proteomes" id="UP000450917">
    <property type="component" value="Unassembled WGS sequence"/>
</dbReference>